<dbReference type="EMBL" id="JBHUDY010000002">
    <property type="protein sequence ID" value="MFD1613268.1"/>
    <property type="molecule type" value="Genomic_DNA"/>
</dbReference>
<organism evidence="8 9">
    <name type="scientific">Sphingomonas tabacisoli</name>
    <dbReference type="NCBI Taxonomy" id="2249466"/>
    <lineage>
        <taxon>Bacteria</taxon>
        <taxon>Pseudomonadati</taxon>
        <taxon>Pseudomonadota</taxon>
        <taxon>Alphaproteobacteria</taxon>
        <taxon>Sphingomonadales</taxon>
        <taxon>Sphingomonadaceae</taxon>
        <taxon>Sphingomonas</taxon>
    </lineage>
</organism>
<dbReference type="InterPro" id="IPR001663">
    <property type="entry name" value="Rng_hydr_dOase-A"/>
</dbReference>
<dbReference type="Pfam" id="PF00355">
    <property type="entry name" value="Rieske"/>
    <property type="match status" value="1"/>
</dbReference>
<sequence>MTEVPFKVTDPQRIPTPRYYDEEFYKLEVEKLWPHMWQMACRLEQIENVGDWIEYSNLGRSVIVTRTKDGVRAFHNACRHRGVPLAEIGGHGNCKSQGFICPFHGWRWNGEGKNTFVYGRHLFDERQLDPADLALRACRTEEALGCVFINWDDDAPSLRDTIGPVLDRLEKRNHSGQRAEWCFATELPANWKTAMEAFMEGYHVMRTHPQLQRAVPGLYNTMYGHDTGGIGDQVNPNWTKQQNIDAQVRNLELMSEGMAGMVHAKEVEIARQIPADILPDDPEQMLMHWFGAVQHQVVEQLRARGEDVPDLNALAVSDPVHSVEFIFPHYFLLPFFTSTSAYRIRPTGPETCLFEIWSLTHFPKGEEPAPVMEPTVLPYNSDQFPTIPRQDYSNIPIQQIGLHAKGFDFMRLSKEKEGMISNYNRIIDGHLAGVAADKLAAATHTLGGNFDGQIFEYDF</sequence>
<keyword evidence="9" id="KW-1185">Reference proteome</keyword>
<name>A0ABW4I5M3_9SPHN</name>
<keyword evidence="2" id="KW-0001">2Fe-2S</keyword>
<keyword evidence="4" id="KW-0560">Oxidoreductase</keyword>
<protein>
    <submittedName>
        <fullName evidence="8">SRPBCC family protein</fullName>
    </submittedName>
</protein>
<feature type="domain" description="Rieske" evidence="7">
    <location>
        <begin position="37"/>
        <end position="149"/>
    </location>
</feature>
<evidence type="ECO:0000256" key="4">
    <source>
        <dbReference type="ARBA" id="ARBA00023002"/>
    </source>
</evidence>
<reference evidence="9" key="1">
    <citation type="journal article" date="2019" name="Int. J. Syst. Evol. Microbiol.">
        <title>The Global Catalogue of Microorganisms (GCM) 10K type strain sequencing project: providing services to taxonomists for standard genome sequencing and annotation.</title>
        <authorList>
            <consortium name="The Broad Institute Genomics Platform"/>
            <consortium name="The Broad Institute Genome Sequencing Center for Infectious Disease"/>
            <person name="Wu L."/>
            <person name="Ma J."/>
        </authorList>
    </citation>
    <scope>NUCLEOTIDE SEQUENCE [LARGE SCALE GENOMIC DNA]</scope>
    <source>
        <strain evidence="9">CGMCC 1.16275</strain>
    </source>
</reference>
<evidence type="ECO:0000313" key="8">
    <source>
        <dbReference type="EMBL" id="MFD1613268.1"/>
    </source>
</evidence>
<dbReference type="PANTHER" id="PTHR43756:SF5">
    <property type="entry name" value="CHOLINE MONOOXYGENASE, CHLOROPLASTIC"/>
    <property type="match status" value="1"/>
</dbReference>
<evidence type="ECO:0000256" key="6">
    <source>
        <dbReference type="ARBA" id="ARBA00023014"/>
    </source>
</evidence>
<gene>
    <name evidence="8" type="ORF">ACFSCW_15790</name>
</gene>
<dbReference type="CDD" id="cd03469">
    <property type="entry name" value="Rieske_RO_Alpha_N"/>
    <property type="match status" value="1"/>
</dbReference>
<keyword evidence="3" id="KW-0479">Metal-binding</keyword>
<dbReference type="Gene3D" id="3.90.380.10">
    <property type="entry name" value="Naphthalene 1,2-dioxygenase Alpha Subunit, Chain A, domain 1"/>
    <property type="match status" value="1"/>
</dbReference>
<evidence type="ECO:0000256" key="1">
    <source>
        <dbReference type="ARBA" id="ARBA00001962"/>
    </source>
</evidence>
<dbReference type="InterPro" id="IPR017941">
    <property type="entry name" value="Rieske_2Fe-2S"/>
</dbReference>
<dbReference type="PRINTS" id="PR00090">
    <property type="entry name" value="RNGDIOXGNASE"/>
</dbReference>
<evidence type="ECO:0000256" key="2">
    <source>
        <dbReference type="ARBA" id="ARBA00022714"/>
    </source>
</evidence>
<dbReference type="Pfam" id="PF00848">
    <property type="entry name" value="Ring_hydroxyl_A"/>
    <property type="match status" value="1"/>
</dbReference>
<evidence type="ECO:0000313" key="9">
    <source>
        <dbReference type="Proteomes" id="UP001597115"/>
    </source>
</evidence>
<dbReference type="SUPFAM" id="SSF50022">
    <property type="entry name" value="ISP domain"/>
    <property type="match status" value="1"/>
</dbReference>
<keyword evidence="5" id="KW-0408">Iron</keyword>
<dbReference type="PROSITE" id="PS51296">
    <property type="entry name" value="RIESKE"/>
    <property type="match status" value="1"/>
</dbReference>
<proteinExistence type="predicted"/>
<dbReference type="Gene3D" id="2.102.10.10">
    <property type="entry name" value="Rieske [2Fe-2S] iron-sulphur domain"/>
    <property type="match status" value="1"/>
</dbReference>
<evidence type="ECO:0000256" key="3">
    <source>
        <dbReference type="ARBA" id="ARBA00022723"/>
    </source>
</evidence>
<comment type="cofactor">
    <cofactor evidence="1">
        <name>Fe cation</name>
        <dbReference type="ChEBI" id="CHEBI:24875"/>
    </cofactor>
</comment>
<evidence type="ECO:0000256" key="5">
    <source>
        <dbReference type="ARBA" id="ARBA00023004"/>
    </source>
</evidence>
<evidence type="ECO:0000259" key="7">
    <source>
        <dbReference type="PROSITE" id="PS51296"/>
    </source>
</evidence>
<accession>A0ABW4I5M3</accession>
<dbReference type="SUPFAM" id="SSF55961">
    <property type="entry name" value="Bet v1-like"/>
    <property type="match status" value="1"/>
</dbReference>
<dbReference type="Proteomes" id="UP001597115">
    <property type="component" value="Unassembled WGS sequence"/>
</dbReference>
<dbReference type="RefSeq" id="WP_380891190.1">
    <property type="nucleotide sequence ID" value="NZ_JBHUDY010000002.1"/>
</dbReference>
<dbReference type="PANTHER" id="PTHR43756">
    <property type="entry name" value="CHOLINE MONOOXYGENASE, CHLOROPLASTIC"/>
    <property type="match status" value="1"/>
</dbReference>
<dbReference type="InterPro" id="IPR036922">
    <property type="entry name" value="Rieske_2Fe-2S_sf"/>
</dbReference>
<comment type="caution">
    <text evidence="8">The sequence shown here is derived from an EMBL/GenBank/DDBJ whole genome shotgun (WGS) entry which is preliminary data.</text>
</comment>
<keyword evidence="6" id="KW-0411">Iron-sulfur</keyword>
<dbReference type="InterPro" id="IPR015879">
    <property type="entry name" value="Ring_hydroxy_dOase_asu_C_dom"/>
</dbReference>